<gene>
    <name evidence="1" type="ORF">BDN70DRAFT_899595</name>
</gene>
<accession>A0A9P5YPQ7</accession>
<name>A0A9P5YPQ7_9AGAR</name>
<comment type="caution">
    <text evidence="1">The sequence shown here is derived from an EMBL/GenBank/DDBJ whole genome shotgun (WGS) entry which is preliminary data.</text>
</comment>
<protein>
    <submittedName>
        <fullName evidence="1">Uncharacterized protein</fullName>
    </submittedName>
</protein>
<evidence type="ECO:0000313" key="1">
    <source>
        <dbReference type="EMBL" id="KAF9473643.1"/>
    </source>
</evidence>
<sequence>MEDWKAAYDATQFITIIKTFKPSKGLSHFFQELTISISEYPFNYQQIFSFLTNAACWTTCLPLLSVTIIITRAPTDSHLPYRGIPSAERHSRSQDPRATTLIGRWRLPRALSWTLNELIGELGREGNFYQSASNLVYVDIQAGTERRRRKYLLNKEGTLG</sequence>
<reference evidence="1" key="1">
    <citation type="submission" date="2020-11" db="EMBL/GenBank/DDBJ databases">
        <authorList>
            <consortium name="DOE Joint Genome Institute"/>
            <person name="Ahrendt S."/>
            <person name="Riley R."/>
            <person name="Andreopoulos W."/>
            <person name="Labutti K."/>
            <person name="Pangilinan J."/>
            <person name="Ruiz-Duenas F.J."/>
            <person name="Barrasa J.M."/>
            <person name="Sanchez-Garcia M."/>
            <person name="Camarero S."/>
            <person name="Miyauchi S."/>
            <person name="Serrano A."/>
            <person name="Linde D."/>
            <person name="Babiker R."/>
            <person name="Drula E."/>
            <person name="Ayuso-Fernandez I."/>
            <person name="Pacheco R."/>
            <person name="Padilla G."/>
            <person name="Ferreira P."/>
            <person name="Barriuso J."/>
            <person name="Kellner H."/>
            <person name="Castanera R."/>
            <person name="Alfaro M."/>
            <person name="Ramirez L."/>
            <person name="Pisabarro A.G."/>
            <person name="Kuo A."/>
            <person name="Tritt A."/>
            <person name="Lipzen A."/>
            <person name="He G."/>
            <person name="Yan M."/>
            <person name="Ng V."/>
            <person name="Cullen D."/>
            <person name="Martin F."/>
            <person name="Rosso M.-N."/>
            <person name="Henrissat B."/>
            <person name="Hibbett D."/>
            <person name="Martinez A.T."/>
            <person name="Grigoriev I.V."/>
        </authorList>
    </citation>
    <scope>NUCLEOTIDE SEQUENCE</scope>
    <source>
        <strain evidence="1">CIRM-BRFM 674</strain>
    </source>
</reference>
<dbReference type="EMBL" id="MU155426">
    <property type="protein sequence ID" value="KAF9473643.1"/>
    <property type="molecule type" value="Genomic_DNA"/>
</dbReference>
<organism evidence="1 2">
    <name type="scientific">Pholiota conissans</name>
    <dbReference type="NCBI Taxonomy" id="109636"/>
    <lineage>
        <taxon>Eukaryota</taxon>
        <taxon>Fungi</taxon>
        <taxon>Dikarya</taxon>
        <taxon>Basidiomycota</taxon>
        <taxon>Agaricomycotina</taxon>
        <taxon>Agaricomycetes</taxon>
        <taxon>Agaricomycetidae</taxon>
        <taxon>Agaricales</taxon>
        <taxon>Agaricineae</taxon>
        <taxon>Strophariaceae</taxon>
        <taxon>Pholiota</taxon>
    </lineage>
</organism>
<proteinExistence type="predicted"/>
<dbReference type="Proteomes" id="UP000807469">
    <property type="component" value="Unassembled WGS sequence"/>
</dbReference>
<dbReference type="AlphaFoldDB" id="A0A9P5YPQ7"/>
<keyword evidence="2" id="KW-1185">Reference proteome</keyword>
<evidence type="ECO:0000313" key="2">
    <source>
        <dbReference type="Proteomes" id="UP000807469"/>
    </source>
</evidence>